<comment type="caution">
    <text evidence="4">The sequence shown here is derived from an EMBL/GenBank/DDBJ whole genome shotgun (WGS) entry which is preliminary data.</text>
</comment>
<dbReference type="InterPro" id="IPR036457">
    <property type="entry name" value="PPM-type-like_dom_sf"/>
</dbReference>
<evidence type="ECO:0000313" key="5">
    <source>
        <dbReference type="Proteomes" id="UP000246050"/>
    </source>
</evidence>
<dbReference type="Pfam" id="PF07228">
    <property type="entry name" value="SpoIIE"/>
    <property type="match status" value="1"/>
</dbReference>
<dbReference type="AlphaFoldDB" id="A0A317DL63"/>
<dbReference type="SMART" id="SM00331">
    <property type="entry name" value="PP2C_SIG"/>
    <property type="match status" value="1"/>
</dbReference>
<dbReference type="PROSITE" id="PS51746">
    <property type="entry name" value="PPM_2"/>
    <property type="match status" value="1"/>
</dbReference>
<dbReference type="GO" id="GO:0016791">
    <property type="term" value="F:phosphatase activity"/>
    <property type="evidence" value="ECO:0007669"/>
    <property type="project" value="TreeGrafter"/>
</dbReference>
<accession>A0A317DL63</accession>
<evidence type="ECO:0000313" key="4">
    <source>
        <dbReference type="EMBL" id="PWR14930.1"/>
    </source>
</evidence>
<reference evidence="4 5" key="1">
    <citation type="submission" date="2018-05" db="EMBL/GenBank/DDBJ databases">
        <title>Micromonosporas from Atacama Desert.</title>
        <authorList>
            <person name="Carro L."/>
            <person name="Golinska P."/>
            <person name="Klenk H.-P."/>
            <person name="Goodfellow M."/>
        </authorList>
    </citation>
    <scope>NUCLEOTIDE SEQUENCE [LARGE SCALE GENOMIC DNA]</scope>
    <source>
        <strain evidence="4 5">4G51</strain>
    </source>
</reference>
<dbReference type="PANTHER" id="PTHR43156:SF2">
    <property type="entry name" value="STAGE II SPORULATION PROTEIN E"/>
    <property type="match status" value="1"/>
</dbReference>
<protein>
    <submittedName>
        <fullName evidence="4">Serine/threonine-protein phosphatase</fullName>
    </submittedName>
</protein>
<evidence type="ECO:0000259" key="3">
    <source>
        <dbReference type="PROSITE" id="PS51746"/>
    </source>
</evidence>
<dbReference type="SUPFAM" id="SSF81606">
    <property type="entry name" value="PP2C-like"/>
    <property type="match status" value="1"/>
</dbReference>
<dbReference type="RefSeq" id="WP_109801952.1">
    <property type="nucleotide sequence ID" value="NZ_QGKS01000207.1"/>
</dbReference>
<dbReference type="InterPro" id="IPR001932">
    <property type="entry name" value="PPM-type_phosphatase-like_dom"/>
</dbReference>
<feature type="region of interest" description="Disordered" evidence="2">
    <location>
        <begin position="1"/>
        <end position="24"/>
    </location>
</feature>
<organism evidence="4 5">
    <name type="scientific">Micromonospora sicca</name>
    <dbReference type="NCBI Taxonomy" id="2202420"/>
    <lineage>
        <taxon>Bacteria</taxon>
        <taxon>Bacillati</taxon>
        <taxon>Actinomycetota</taxon>
        <taxon>Actinomycetes</taxon>
        <taxon>Micromonosporales</taxon>
        <taxon>Micromonosporaceae</taxon>
        <taxon>Micromonospora</taxon>
    </lineage>
</organism>
<keyword evidence="1" id="KW-0378">Hydrolase</keyword>
<dbReference type="EMBL" id="QGKS01000207">
    <property type="protein sequence ID" value="PWR14930.1"/>
    <property type="molecule type" value="Genomic_DNA"/>
</dbReference>
<evidence type="ECO:0000256" key="1">
    <source>
        <dbReference type="ARBA" id="ARBA00022801"/>
    </source>
</evidence>
<evidence type="ECO:0000256" key="2">
    <source>
        <dbReference type="SAM" id="MobiDB-lite"/>
    </source>
</evidence>
<gene>
    <name evidence="4" type="ORF">DKT69_13715</name>
</gene>
<dbReference type="Gene3D" id="3.60.40.10">
    <property type="entry name" value="PPM-type phosphatase domain"/>
    <property type="match status" value="1"/>
</dbReference>
<dbReference type="InterPro" id="IPR052016">
    <property type="entry name" value="Bact_Sigma-Reg"/>
</dbReference>
<proteinExistence type="predicted"/>
<sequence>MSERDALHGLLRQSHRARPEDLPGMARQAAQQLGADDMVLYLVDHEQRQLLPMPGPGAPPRESLAIEGTLAGRAFSMLCPFGGATDAGGARLWLPLLNGLERMGVAEVVTAAPVPDSSVAAFEADASLLAELVISRSQYSDTIERIRRRAPMRLAAEMLRAQLPPLTFSTGHMIISGILEPCYDVGGDAFDYAVNGDIAHLALFDAVGHGSGGGMRAVMLASLALAAYRNARRDGFDLIATYHHIDTAVRDHDRRGLITGVLAELDQRTGRLRVIAAGHPSGLVIRRGKVATVLPTPTALPVTLGDRRPPVVAEEALEPGDDLLFYTDGIIEARSADGERFGTERLVDFTVRALADELPLPETARRLVHAILAYQDDRLQDDATVLMVRFLGPSTVQATWPHRD</sequence>
<feature type="domain" description="PPM-type phosphatase" evidence="3">
    <location>
        <begin position="169"/>
        <end position="390"/>
    </location>
</feature>
<dbReference type="PANTHER" id="PTHR43156">
    <property type="entry name" value="STAGE II SPORULATION PROTEIN E-RELATED"/>
    <property type="match status" value="1"/>
</dbReference>
<name>A0A317DL63_9ACTN</name>
<dbReference type="OrthoDB" id="3280057at2"/>
<dbReference type="Proteomes" id="UP000246050">
    <property type="component" value="Unassembled WGS sequence"/>
</dbReference>